<dbReference type="PROSITE" id="PS50097">
    <property type="entry name" value="BTB"/>
    <property type="match status" value="1"/>
</dbReference>
<dbReference type="InterPro" id="IPR011333">
    <property type="entry name" value="SKP1/BTB/POZ_sf"/>
</dbReference>
<name>A0A9P4P0Y0_9PEZI</name>
<dbReference type="SMART" id="SM00225">
    <property type="entry name" value="BTB"/>
    <property type="match status" value="1"/>
</dbReference>
<dbReference type="Proteomes" id="UP000800235">
    <property type="component" value="Unassembled WGS sequence"/>
</dbReference>
<feature type="domain" description="BTB" evidence="1">
    <location>
        <begin position="43"/>
        <end position="105"/>
    </location>
</feature>
<dbReference type="Gene3D" id="3.30.710.10">
    <property type="entry name" value="Potassium Channel Kv1.1, Chain A"/>
    <property type="match status" value="1"/>
</dbReference>
<organism evidence="2 3">
    <name type="scientific">Tothia fuscella</name>
    <dbReference type="NCBI Taxonomy" id="1048955"/>
    <lineage>
        <taxon>Eukaryota</taxon>
        <taxon>Fungi</taxon>
        <taxon>Dikarya</taxon>
        <taxon>Ascomycota</taxon>
        <taxon>Pezizomycotina</taxon>
        <taxon>Dothideomycetes</taxon>
        <taxon>Pleosporomycetidae</taxon>
        <taxon>Venturiales</taxon>
        <taxon>Cylindrosympodiaceae</taxon>
        <taxon>Tothia</taxon>
    </lineage>
</organism>
<protein>
    <recommendedName>
        <fullName evidence="1">BTB domain-containing protein</fullName>
    </recommendedName>
</protein>
<dbReference type="CDD" id="cd18186">
    <property type="entry name" value="BTB_POZ_ZBTB_KLHL-like"/>
    <property type="match status" value="1"/>
</dbReference>
<reference evidence="2" key="1">
    <citation type="journal article" date="2020" name="Stud. Mycol.">
        <title>101 Dothideomycetes genomes: a test case for predicting lifestyles and emergence of pathogens.</title>
        <authorList>
            <person name="Haridas S."/>
            <person name="Albert R."/>
            <person name="Binder M."/>
            <person name="Bloem J."/>
            <person name="Labutti K."/>
            <person name="Salamov A."/>
            <person name="Andreopoulos B."/>
            <person name="Baker S."/>
            <person name="Barry K."/>
            <person name="Bills G."/>
            <person name="Bluhm B."/>
            <person name="Cannon C."/>
            <person name="Castanera R."/>
            <person name="Culley D."/>
            <person name="Daum C."/>
            <person name="Ezra D."/>
            <person name="Gonzalez J."/>
            <person name="Henrissat B."/>
            <person name="Kuo A."/>
            <person name="Liang C."/>
            <person name="Lipzen A."/>
            <person name="Lutzoni F."/>
            <person name="Magnuson J."/>
            <person name="Mondo S."/>
            <person name="Nolan M."/>
            <person name="Ohm R."/>
            <person name="Pangilinan J."/>
            <person name="Park H.-J."/>
            <person name="Ramirez L."/>
            <person name="Alfaro M."/>
            <person name="Sun H."/>
            <person name="Tritt A."/>
            <person name="Yoshinaga Y."/>
            <person name="Zwiers L.-H."/>
            <person name="Turgeon B."/>
            <person name="Goodwin S."/>
            <person name="Spatafora J."/>
            <person name="Crous P."/>
            <person name="Grigoriev I."/>
        </authorList>
    </citation>
    <scope>NUCLEOTIDE SEQUENCE</scope>
    <source>
        <strain evidence="2">CBS 130266</strain>
    </source>
</reference>
<keyword evidence="3" id="KW-1185">Reference proteome</keyword>
<accession>A0A9P4P0Y0</accession>
<dbReference type="OrthoDB" id="6359816at2759"/>
<evidence type="ECO:0000313" key="3">
    <source>
        <dbReference type="Proteomes" id="UP000800235"/>
    </source>
</evidence>
<dbReference type="PANTHER" id="PTHR47843:SF5">
    <property type="entry name" value="BTB_POZ DOMAIN PROTEIN"/>
    <property type="match status" value="1"/>
</dbReference>
<proteinExistence type="predicted"/>
<dbReference type="EMBL" id="MU007015">
    <property type="protein sequence ID" value="KAF2434669.1"/>
    <property type="molecule type" value="Genomic_DNA"/>
</dbReference>
<gene>
    <name evidence="2" type="ORF">EJ08DRAFT_730382</name>
</gene>
<dbReference type="InterPro" id="IPR000210">
    <property type="entry name" value="BTB/POZ_dom"/>
</dbReference>
<evidence type="ECO:0000313" key="2">
    <source>
        <dbReference type="EMBL" id="KAF2434669.1"/>
    </source>
</evidence>
<dbReference type="SUPFAM" id="SSF54695">
    <property type="entry name" value="POZ domain"/>
    <property type="match status" value="1"/>
</dbReference>
<sequence length="313" mass="34477">MPTSTGANDLNDEKGVADTNGFHGRVAAYFKDLAELLETGDYSDLVVSCTDGTTFKVHKSIVCAHSKFFATACRPGVFKEGLEGRVDIEYAKTEVVRCMLEYLYTLNYPEGASDESAIIFHVKMYSAGDLFQIPSFKDLAKQKFEAQAEDMKNTADFLTAAQLAYESSLTSDRGLREVVVKVCAKNYDELESIDGFKQMMSVVGELGADICAGQAEKIRGLITKVGELGIVKETLTTHLAKWEGFEQHTCSACNVTSGMQKNLLTSKWDTVYSKTLFCEVGVLSFRAEKREANFSNGPDSILAFVKLKCLAVW</sequence>
<dbReference type="PANTHER" id="PTHR47843">
    <property type="entry name" value="BTB DOMAIN-CONTAINING PROTEIN-RELATED"/>
    <property type="match status" value="1"/>
</dbReference>
<dbReference type="Pfam" id="PF00651">
    <property type="entry name" value="BTB"/>
    <property type="match status" value="1"/>
</dbReference>
<dbReference type="AlphaFoldDB" id="A0A9P4P0Y0"/>
<evidence type="ECO:0000259" key="1">
    <source>
        <dbReference type="PROSITE" id="PS50097"/>
    </source>
</evidence>
<comment type="caution">
    <text evidence="2">The sequence shown here is derived from an EMBL/GenBank/DDBJ whole genome shotgun (WGS) entry which is preliminary data.</text>
</comment>